<comment type="similarity">
    <text evidence="1">Belongs to the leucine-binding protein family.</text>
</comment>
<dbReference type="Proteomes" id="UP000561726">
    <property type="component" value="Unassembled WGS sequence"/>
</dbReference>
<proteinExistence type="inferred from homology"/>
<evidence type="ECO:0000259" key="4">
    <source>
        <dbReference type="Pfam" id="PF13458"/>
    </source>
</evidence>
<evidence type="ECO:0000313" key="6">
    <source>
        <dbReference type="Proteomes" id="UP000561726"/>
    </source>
</evidence>
<name>A0A7W9E369_9MICO</name>
<evidence type="ECO:0000313" key="5">
    <source>
        <dbReference type="EMBL" id="MBB5639595.1"/>
    </source>
</evidence>
<accession>A0A7W9E369</accession>
<dbReference type="EMBL" id="JACHBQ010000001">
    <property type="protein sequence ID" value="MBB5639595.1"/>
    <property type="molecule type" value="Genomic_DNA"/>
</dbReference>
<evidence type="ECO:0000256" key="2">
    <source>
        <dbReference type="ARBA" id="ARBA00022729"/>
    </source>
</evidence>
<reference evidence="5 6" key="1">
    <citation type="submission" date="2020-08" db="EMBL/GenBank/DDBJ databases">
        <title>Sequencing the genomes of 1000 actinobacteria strains.</title>
        <authorList>
            <person name="Klenk H.-P."/>
        </authorList>
    </citation>
    <scope>NUCLEOTIDE SEQUENCE [LARGE SCALE GENOMIC DNA]</scope>
    <source>
        <strain evidence="5 6">DSM 21065</strain>
    </source>
</reference>
<dbReference type="RefSeq" id="WP_160175931.1">
    <property type="nucleotide sequence ID" value="NZ_JACHBQ010000001.1"/>
</dbReference>
<keyword evidence="2 3" id="KW-0732">Signal</keyword>
<sequence length="233" mass="23085">MSAVALVTGVLVLALTACSDPVPVAPSVSPTNTALPAPTGDGLLRIGTMFPMTGDLAASGAAQVAGAQVAAREIDSQGGVLGQPVQLIHRNSAGDEQAALASFADRAVDAVLWDAGSAVRPEVPASVAPAALLPLNGLVNGGTPLAASEEFAKRLLVADPGLTATAGGAEAYDGVIATALAAMVTGDDGAGSIETGWVTVREGPTVCTSWGECLLALSEGQQIEYQGLTGRQS</sequence>
<dbReference type="InterPro" id="IPR028081">
    <property type="entry name" value="Leu-bd"/>
</dbReference>
<comment type="caution">
    <text evidence="5">The sequence shown here is derived from an EMBL/GenBank/DDBJ whole genome shotgun (WGS) entry which is preliminary data.</text>
</comment>
<dbReference type="OrthoDB" id="5125267at2"/>
<dbReference type="AlphaFoldDB" id="A0A7W9E369"/>
<organism evidence="5 6">
    <name type="scientific">Cryobacterium roopkundense</name>
    <dbReference type="NCBI Taxonomy" id="1001240"/>
    <lineage>
        <taxon>Bacteria</taxon>
        <taxon>Bacillati</taxon>
        <taxon>Actinomycetota</taxon>
        <taxon>Actinomycetes</taxon>
        <taxon>Micrococcales</taxon>
        <taxon>Microbacteriaceae</taxon>
        <taxon>Cryobacterium</taxon>
    </lineage>
</organism>
<dbReference type="SUPFAM" id="SSF53822">
    <property type="entry name" value="Periplasmic binding protein-like I"/>
    <property type="match status" value="1"/>
</dbReference>
<feature type="domain" description="Leucine-binding protein" evidence="4">
    <location>
        <begin position="45"/>
        <end position="120"/>
    </location>
</feature>
<evidence type="ECO:0000256" key="3">
    <source>
        <dbReference type="SAM" id="SignalP"/>
    </source>
</evidence>
<feature type="signal peptide" evidence="3">
    <location>
        <begin position="1"/>
        <end position="19"/>
    </location>
</feature>
<dbReference type="Pfam" id="PF13458">
    <property type="entry name" value="Peripla_BP_6"/>
    <property type="match status" value="1"/>
</dbReference>
<gene>
    <name evidence="5" type="ORF">BJ997_000143</name>
</gene>
<feature type="chain" id="PRO_5038453498" evidence="3">
    <location>
        <begin position="20"/>
        <end position="233"/>
    </location>
</feature>
<protein>
    <submittedName>
        <fullName evidence="5">Branched-chain amino acid transport system substrate-binding protein</fullName>
    </submittedName>
</protein>
<evidence type="ECO:0000256" key="1">
    <source>
        <dbReference type="ARBA" id="ARBA00010062"/>
    </source>
</evidence>
<dbReference type="Gene3D" id="3.40.50.2300">
    <property type="match status" value="1"/>
</dbReference>
<dbReference type="InterPro" id="IPR028082">
    <property type="entry name" value="Peripla_BP_I"/>
</dbReference>